<evidence type="ECO:0000256" key="9">
    <source>
        <dbReference type="ARBA" id="ARBA00023054"/>
    </source>
</evidence>
<evidence type="ECO:0000256" key="1">
    <source>
        <dbReference type="ARBA" id="ARBA00004114"/>
    </source>
</evidence>
<feature type="compositionally biased region" description="Basic and acidic residues" evidence="18">
    <location>
        <begin position="524"/>
        <end position="570"/>
    </location>
</feature>
<dbReference type="GO" id="GO:0005814">
    <property type="term" value="C:centriole"/>
    <property type="evidence" value="ECO:0007669"/>
    <property type="project" value="UniProtKB-SubCell"/>
</dbReference>
<feature type="compositionally biased region" description="Acidic residues" evidence="18">
    <location>
        <begin position="291"/>
        <end position="300"/>
    </location>
</feature>
<keyword evidence="8" id="KW-0970">Cilium biogenesis/degradation</keyword>
<dbReference type="GO" id="GO:0030030">
    <property type="term" value="P:cell projection organization"/>
    <property type="evidence" value="ECO:0007669"/>
    <property type="project" value="UniProtKB-KW"/>
</dbReference>
<accession>A0A9J7N4H2</accession>
<evidence type="ECO:0000256" key="13">
    <source>
        <dbReference type="ARBA" id="ARBA00023306"/>
    </source>
</evidence>
<evidence type="ECO:0000256" key="14">
    <source>
        <dbReference type="ARBA" id="ARBA00056906"/>
    </source>
</evidence>
<keyword evidence="10" id="KW-0234">DNA repair</keyword>
<feature type="compositionally biased region" description="Basic and acidic residues" evidence="18">
    <location>
        <begin position="586"/>
        <end position="615"/>
    </location>
</feature>
<feature type="compositionally biased region" description="Basic and acidic residues" evidence="18">
    <location>
        <begin position="623"/>
        <end position="663"/>
    </location>
</feature>
<keyword evidence="13" id="KW-0131">Cell cycle</keyword>
<feature type="compositionally biased region" description="Low complexity" evidence="18">
    <location>
        <begin position="192"/>
        <end position="203"/>
    </location>
</feature>
<reference evidence="20" key="1">
    <citation type="journal article" date="2020" name="Nat. Ecol. Evol.">
        <title>Deeply conserved synteny resolves early events in vertebrate evolution.</title>
        <authorList>
            <person name="Simakov O."/>
            <person name="Marletaz F."/>
            <person name="Yue J.X."/>
            <person name="O'Connell B."/>
            <person name="Jenkins J."/>
            <person name="Brandt A."/>
            <person name="Calef R."/>
            <person name="Tung C.H."/>
            <person name="Huang T.K."/>
            <person name="Schmutz J."/>
            <person name="Satoh N."/>
            <person name="Yu J.K."/>
            <person name="Putnam N.H."/>
            <person name="Green R.E."/>
            <person name="Rokhsar D.S."/>
        </authorList>
    </citation>
    <scope>NUCLEOTIDE SEQUENCE [LARGE SCALE GENOMIC DNA]</scope>
    <source>
        <strain evidence="20">S238N-H82</strain>
    </source>
</reference>
<comment type="function">
    <text evidence="14">Plays a role in microtubule organization and/or maintenance for the formation of primary cilia (PC), a microtubule-based structure that protrudes from the surface of epithelial cells. Plays a critical role in G2/M checkpoint and nuclear divisions. A key player in the DNA damage-activated ATR/ATM signaling cascade since it is required for the proper phosphorylation of H2AX, RPA, CHEK2 and CHEK1. Plays a critical role in chromosome segregation, acting as a mediator required for the maintenance of genomic stability through modulation of MDC1, RPA and CHEK1.</text>
</comment>
<organism evidence="20 21">
    <name type="scientific">Branchiostoma floridae</name>
    <name type="common">Florida lancelet</name>
    <name type="synonym">Amphioxus</name>
    <dbReference type="NCBI Taxonomy" id="7739"/>
    <lineage>
        <taxon>Eukaryota</taxon>
        <taxon>Metazoa</taxon>
        <taxon>Chordata</taxon>
        <taxon>Cephalochordata</taxon>
        <taxon>Leptocardii</taxon>
        <taxon>Amphioxiformes</taxon>
        <taxon>Branchiostomatidae</taxon>
        <taxon>Branchiostoma</taxon>
    </lineage>
</organism>
<dbReference type="InterPro" id="IPR001202">
    <property type="entry name" value="WW_dom"/>
</dbReference>
<evidence type="ECO:0000256" key="3">
    <source>
        <dbReference type="ARBA" id="ARBA00022490"/>
    </source>
</evidence>
<feature type="compositionally biased region" description="Basic and acidic residues" evidence="18">
    <location>
        <begin position="867"/>
        <end position="876"/>
    </location>
</feature>
<feature type="compositionally biased region" description="Polar residues" evidence="18">
    <location>
        <begin position="311"/>
        <end position="324"/>
    </location>
</feature>
<evidence type="ECO:0000256" key="18">
    <source>
        <dbReference type="SAM" id="MobiDB-lite"/>
    </source>
</evidence>
<evidence type="ECO:0000256" key="6">
    <source>
        <dbReference type="ARBA" id="ARBA00022763"/>
    </source>
</evidence>
<evidence type="ECO:0000313" key="21">
    <source>
        <dbReference type="RefSeq" id="XP_035689329.1"/>
    </source>
</evidence>
<dbReference type="Pfam" id="PF00397">
    <property type="entry name" value="WW"/>
    <property type="match status" value="1"/>
</dbReference>
<dbReference type="PROSITE" id="PS50020">
    <property type="entry name" value="WW_DOMAIN_2"/>
    <property type="match status" value="1"/>
</dbReference>
<dbReference type="Proteomes" id="UP000001554">
    <property type="component" value="Chromosome 1"/>
</dbReference>
<dbReference type="SMART" id="SM00456">
    <property type="entry name" value="WW"/>
    <property type="match status" value="1"/>
</dbReference>
<dbReference type="SUPFAM" id="SSF51045">
    <property type="entry name" value="WW domain"/>
    <property type="match status" value="1"/>
</dbReference>
<dbReference type="GO" id="GO:0051301">
    <property type="term" value="P:cell division"/>
    <property type="evidence" value="ECO:0007669"/>
    <property type="project" value="UniProtKB-KW"/>
</dbReference>
<feature type="region of interest" description="Disordered" evidence="18">
    <location>
        <begin position="422"/>
        <end position="509"/>
    </location>
</feature>
<sequence>MMVQRNKRHLKRHDNINTLKAEPATMMINDQLILEEEYDETYEPTEEEIREYALEVLGLQLPKDQDLLWVAREGINAPLPDDWKPCQDGNGDIYYFNFSTGDSVWDHPCDEYYRKMVQEERDKKKLGGGSSGKKPGKKKRDKKEKGGTSPALKAQTQGLGLLKGEPTSPLGTLGPLTGSLGSTGRSGGLGGLAPLKTEPLSPLGSLRGGPGSLGMDMSRGLGGSLNRSGGIGEGINLLTSLNRDDDSESSAGLGKGKQFNLDDLDIGNLGYESSEGSEKLEDRRMLGGSSEESDDDDDGKDVDFGIPNPLDNMNRSMKSGSSMSPDAVLRPSFELEKHQESPKSSVPTDRIRKVPALQIKDDEDDEVEKARMALLEQKEETLEKLREKVKEEEEKERVRLNQEKEMNLRSLRLKIKEETTNEEAALKEGQQDALQKLRSQLEREKEEEENKIRKESKTALDKLRSEMAKLEAEEETKKQEAVKKAEEEEEKAAEQERARLKQKHDKELQQYKTQLEEELDQMLDEIKAEHEETASQRRREVEEEHDQAMEELVRQERELQQERTQREEQVQKAAGTRQQAVEDYEHELSDVLEERRAELEQKHQKEMDRLKEAHQKRMANLQQEHKEKEQKEKSSLEKKLEADLQKLAKENEKRLSELEGDKKTKNKQMENWQGEIKRMEEKLDKRKKELQQANKDLDKEEEELQTKRRDLNQKRKSLGQDFSNNESTELASQEREDIQRLLRKEQKELEKAEKARRELEREIQRLKQSRDHHEGQLKDLKKKIKESGSEYQRLQASIGELKDGDLSGEPRTNGVHPEPTEEPADDPPATQRDRASLRSLLDGWSSDDQRGDKEDDRAYRGTRRRRQESERIRADSDIDDESFTAYRNPRQDWIRDLHDSAMLDNFSDNNSMHQWDRNLRALNREADSIQAAKEFLLKQKSSLQKQQAGLKVAKQEWRRDMVNQIGAASPATSMLLQDVKENLEHEAKDLDQAFMSMGACQRLLLEKELSIILVVSLKNLTIWGIDYIQIHVCGSVTLLFCSQLADSDFTVGGLGLVQSDSEDSSTSSHELQNGFGIKQTPLDHLRQNQDVFNSTGTPQVTNPAVIGNVQSLAESVQRLNRELASVLKVIMSKTPQGAKESHPPAESHVSRDLPDMVTSVEGRGASQYGGMDYRPQRLTPYLPRVTDGVEHDLETKWKTYFGDSFHPASTAHGRWGYVPAVDQLRSFHKSSSGRLGDTSNRSTEDVLKSHRLWLDNFRKETDLKSKPFLPFTGSKA</sequence>
<dbReference type="KEGG" id="bfo:118424726"/>
<proteinExistence type="predicted"/>
<evidence type="ECO:0000256" key="16">
    <source>
        <dbReference type="ARBA" id="ARBA00067900"/>
    </source>
</evidence>
<dbReference type="PANTHER" id="PTHR21715">
    <property type="entry name" value="RH04127P"/>
    <property type="match status" value="1"/>
</dbReference>
<evidence type="ECO:0000256" key="5">
    <source>
        <dbReference type="ARBA" id="ARBA00022618"/>
    </source>
</evidence>
<feature type="compositionally biased region" description="Basic and acidic residues" evidence="18">
    <location>
        <begin position="276"/>
        <end position="285"/>
    </location>
</feature>
<evidence type="ECO:0000256" key="17">
    <source>
        <dbReference type="SAM" id="Coils"/>
    </source>
</evidence>
<gene>
    <name evidence="21" type="primary">LOC118424726</name>
</gene>
<feature type="compositionally biased region" description="Basic and acidic residues" evidence="18">
    <location>
        <begin position="847"/>
        <end position="859"/>
    </location>
</feature>
<comment type="subunit">
    <text evidence="15">Interacts (via N-terminus) with ATRIP. Interacts with ATM, ATR and MDC1. Interacts with XPA (via N-terminus) upon UV irradiation. Interacts with CEP83, CCDC92, TTBK2, DVL3, NPHP3 and weakly with NPHP4. Interacts with DZIP1.</text>
</comment>
<keyword evidence="3" id="KW-0963">Cytoplasm</keyword>
<feature type="compositionally biased region" description="Polar residues" evidence="18">
    <location>
        <begin position="720"/>
        <end position="731"/>
    </location>
</feature>
<evidence type="ECO:0000256" key="10">
    <source>
        <dbReference type="ARBA" id="ARBA00023204"/>
    </source>
</evidence>
<feature type="coiled-coil region" evidence="17">
    <location>
        <begin position="912"/>
        <end position="946"/>
    </location>
</feature>
<keyword evidence="12" id="KW-0539">Nucleus</keyword>
<dbReference type="Gene3D" id="3.30.1470.10">
    <property type="entry name" value="Photosystem I PsaD, reaction center subunit II"/>
    <property type="match status" value="1"/>
</dbReference>
<feature type="compositionally biased region" description="Low complexity" evidence="18">
    <location>
        <begin position="166"/>
        <end position="183"/>
    </location>
</feature>
<keyword evidence="4" id="KW-0597">Phosphoprotein</keyword>
<evidence type="ECO:0000313" key="20">
    <source>
        <dbReference type="Proteomes" id="UP000001554"/>
    </source>
</evidence>
<evidence type="ECO:0000256" key="2">
    <source>
        <dbReference type="ARBA" id="ARBA00004123"/>
    </source>
</evidence>
<keyword evidence="5" id="KW-0132">Cell division</keyword>
<evidence type="ECO:0000256" key="7">
    <source>
        <dbReference type="ARBA" id="ARBA00022776"/>
    </source>
</evidence>
<keyword evidence="6" id="KW-0227">DNA damage</keyword>
<dbReference type="GO" id="GO:0005634">
    <property type="term" value="C:nucleus"/>
    <property type="evidence" value="ECO:0007669"/>
    <property type="project" value="UniProtKB-SubCell"/>
</dbReference>
<dbReference type="GO" id="GO:0006281">
    <property type="term" value="P:DNA repair"/>
    <property type="evidence" value="ECO:0007669"/>
    <property type="project" value="UniProtKB-KW"/>
</dbReference>
<dbReference type="PANTHER" id="PTHR21715:SF0">
    <property type="entry name" value="RH04127P"/>
    <property type="match status" value="1"/>
</dbReference>
<dbReference type="FunFam" id="3.30.1470.10:FF:000001">
    <property type="entry name" value="Centrosomal protein of 164 kDa"/>
    <property type="match status" value="1"/>
</dbReference>
<evidence type="ECO:0000256" key="11">
    <source>
        <dbReference type="ARBA" id="ARBA00023212"/>
    </source>
</evidence>
<protein>
    <recommendedName>
        <fullName evidence="16">Centrosomal protein of 164 kDa</fullName>
    </recommendedName>
</protein>
<evidence type="ECO:0000259" key="19">
    <source>
        <dbReference type="PROSITE" id="PS50020"/>
    </source>
</evidence>
<dbReference type="InterPro" id="IPR053233">
    <property type="entry name" value="ABRA-related"/>
</dbReference>
<dbReference type="RefSeq" id="XP_035689329.1">
    <property type="nucleotide sequence ID" value="XM_035833436.1"/>
</dbReference>
<dbReference type="GeneID" id="118424726"/>
<feature type="region of interest" description="Disordered" evidence="18">
    <location>
        <begin position="232"/>
        <end position="357"/>
    </location>
</feature>
<name>A0A9J7N4H2_BRAFL</name>
<keyword evidence="7" id="KW-0498">Mitosis</keyword>
<reference evidence="21" key="2">
    <citation type="submission" date="2025-08" db="UniProtKB">
        <authorList>
            <consortium name="RefSeq"/>
        </authorList>
    </citation>
    <scope>IDENTIFICATION</scope>
    <source>
        <strain evidence="21">S238N-H82</strain>
        <tissue evidence="21">Testes</tissue>
    </source>
</reference>
<feature type="region of interest" description="Disordered" evidence="18">
    <location>
        <begin position="523"/>
        <end position="876"/>
    </location>
</feature>
<dbReference type="InterPro" id="IPR036020">
    <property type="entry name" value="WW_dom_sf"/>
</dbReference>
<evidence type="ECO:0000256" key="12">
    <source>
        <dbReference type="ARBA" id="ARBA00023242"/>
    </source>
</evidence>
<dbReference type="OMA" id="EEHWQAM"/>
<dbReference type="CDD" id="cd00201">
    <property type="entry name" value="WW"/>
    <property type="match status" value="1"/>
</dbReference>
<dbReference type="AlphaFoldDB" id="A0A9J7N4H2"/>
<feature type="compositionally biased region" description="Basic and acidic residues" evidence="18">
    <location>
        <begin position="732"/>
        <end position="779"/>
    </location>
</feature>
<keyword evidence="20" id="KW-1185">Reference proteome</keyword>
<comment type="subcellular location">
    <subcellularLocation>
        <location evidence="1">Cytoplasm</location>
        <location evidence="1">Cytoskeleton</location>
        <location evidence="1">Microtubule organizing center</location>
        <location evidence="1">Centrosome</location>
        <location evidence="1">Centriole</location>
    </subcellularLocation>
    <subcellularLocation>
        <location evidence="2">Nucleus</location>
    </subcellularLocation>
</comment>
<feature type="domain" description="WW" evidence="19">
    <location>
        <begin position="77"/>
        <end position="110"/>
    </location>
</feature>
<keyword evidence="11" id="KW-0206">Cytoskeleton</keyword>
<evidence type="ECO:0000256" key="8">
    <source>
        <dbReference type="ARBA" id="ARBA00022794"/>
    </source>
</evidence>
<dbReference type="OrthoDB" id="6344460at2759"/>
<evidence type="ECO:0000256" key="4">
    <source>
        <dbReference type="ARBA" id="ARBA00022553"/>
    </source>
</evidence>
<evidence type="ECO:0000256" key="15">
    <source>
        <dbReference type="ARBA" id="ARBA00061715"/>
    </source>
</evidence>
<feature type="compositionally biased region" description="Basic and acidic residues" evidence="18">
    <location>
        <begin position="675"/>
        <end position="713"/>
    </location>
</feature>
<feature type="compositionally biased region" description="Basic and acidic residues" evidence="18">
    <location>
        <begin position="439"/>
        <end position="509"/>
    </location>
</feature>
<dbReference type="GO" id="GO:0097539">
    <property type="term" value="C:ciliary transition fiber"/>
    <property type="evidence" value="ECO:0007669"/>
    <property type="project" value="UniProtKB-ARBA"/>
</dbReference>
<keyword evidence="9 17" id="KW-0175">Coiled coil</keyword>
<feature type="region of interest" description="Disordered" evidence="18">
    <location>
        <begin position="121"/>
        <end position="203"/>
    </location>
</feature>